<dbReference type="InterPro" id="IPR013196">
    <property type="entry name" value="HTH_11"/>
</dbReference>
<evidence type="ECO:0000259" key="1">
    <source>
        <dbReference type="Pfam" id="PF08279"/>
    </source>
</evidence>
<sequence>MDIRVINKIHERILKESTGTPKELAYALNVSERTVYNYIKFMRLELKAPIIYNRIKDTYEYETICNINFIHIESF</sequence>
<dbReference type="InterPro" id="IPR036388">
    <property type="entry name" value="WH-like_DNA-bd_sf"/>
</dbReference>
<evidence type="ECO:0000313" key="3">
    <source>
        <dbReference type="Proteomes" id="UP000032229"/>
    </source>
</evidence>
<keyword evidence="3" id="KW-1185">Reference proteome</keyword>
<organism evidence="2 3">
    <name type="scientific">Siansivirga zeaxanthinifaciens CC-SAMT-1</name>
    <dbReference type="NCBI Taxonomy" id="1454006"/>
    <lineage>
        <taxon>Bacteria</taxon>
        <taxon>Pseudomonadati</taxon>
        <taxon>Bacteroidota</taxon>
        <taxon>Flavobacteriia</taxon>
        <taxon>Flavobacteriales</taxon>
        <taxon>Flavobacteriaceae</taxon>
        <taxon>Siansivirga</taxon>
    </lineage>
</organism>
<accession>A0A0C5W090</accession>
<dbReference type="Gene3D" id="1.10.10.10">
    <property type="entry name" value="Winged helix-like DNA-binding domain superfamily/Winged helix DNA-binding domain"/>
    <property type="match status" value="1"/>
</dbReference>
<evidence type="ECO:0000313" key="2">
    <source>
        <dbReference type="EMBL" id="AJR04686.1"/>
    </source>
</evidence>
<dbReference type="KEGG" id="sze:AW14_14755"/>
<feature type="domain" description="Helix-turn-helix type 11" evidence="1">
    <location>
        <begin position="7"/>
        <end position="51"/>
    </location>
</feature>
<dbReference type="Proteomes" id="UP000032229">
    <property type="component" value="Chromosome"/>
</dbReference>
<reference evidence="2 3" key="1">
    <citation type="submission" date="2014-02" db="EMBL/GenBank/DDBJ databases">
        <authorList>
            <person name="Young C.-C."/>
            <person name="Hameed A."/>
            <person name="Huang H.-C."/>
            <person name="Shahina M."/>
        </authorList>
    </citation>
    <scope>NUCLEOTIDE SEQUENCE [LARGE SCALE GENOMIC DNA]</scope>
    <source>
        <strain evidence="2 3">CC-SAMT-1</strain>
    </source>
</reference>
<proteinExistence type="predicted"/>
<dbReference type="OrthoDB" id="770928at2"/>
<dbReference type="Pfam" id="PF08279">
    <property type="entry name" value="HTH_11"/>
    <property type="match status" value="1"/>
</dbReference>
<dbReference type="AlphaFoldDB" id="A0A0C5W090"/>
<dbReference type="RefSeq" id="WP_044639421.1">
    <property type="nucleotide sequence ID" value="NZ_CP007202.1"/>
</dbReference>
<protein>
    <recommendedName>
        <fullName evidence="1">Helix-turn-helix type 11 domain-containing protein</fullName>
    </recommendedName>
</protein>
<dbReference type="HOGENOM" id="CLU_2669055_0_0_10"/>
<dbReference type="STRING" id="1454006.AW14_14755"/>
<name>A0A0C5W090_9FLAO</name>
<gene>
    <name evidence="2" type="ORF">AW14_14755</name>
</gene>
<dbReference type="EMBL" id="CP007202">
    <property type="protein sequence ID" value="AJR04686.1"/>
    <property type="molecule type" value="Genomic_DNA"/>
</dbReference>